<protein>
    <recommendedName>
        <fullName evidence="4">Secreted protein</fullName>
    </recommendedName>
</protein>
<feature type="signal peptide" evidence="1">
    <location>
        <begin position="1"/>
        <end position="28"/>
    </location>
</feature>
<gene>
    <name evidence="2" type="ORF">XTALMG727_1755</name>
</gene>
<evidence type="ECO:0008006" key="4">
    <source>
        <dbReference type="Google" id="ProtNLM"/>
    </source>
</evidence>
<keyword evidence="3" id="KW-1185">Reference proteome</keyword>
<feature type="chain" id="PRO_5005492471" description="Secreted protein" evidence="1">
    <location>
        <begin position="29"/>
        <end position="230"/>
    </location>
</feature>
<dbReference type="Proteomes" id="UP000046187">
    <property type="component" value="Unassembled WGS sequence"/>
</dbReference>
<evidence type="ECO:0000256" key="1">
    <source>
        <dbReference type="SAM" id="SignalP"/>
    </source>
</evidence>
<accession>A0A0K2ZM06</accession>
<reference evidence="3" key="1">
    <citation type="submission" date="2015-07" db="EMBL/GenBank/DDBJ databases">
        <authorList>
            <person name="Wibberg D."/>
        </authorList>
    </citation>
    <scope>NUCLEOTIDE SEQUENCE [LARGE SCALE GENOMIC DNA]</scope>
</reference>
<organism evidence="2 3">
    <name type="scientific">Xanthomonas graminis pv. arrhenatheri LMG 727</name>
    <dbReference type="NCBI Taxonomy" id="1195923"/>
    <lineage>
        <taxon>Bacteria</taxon>
        <taxon>Pseudomonadati</taxon>
        <taxon>Pseudomonadota</taxon>
        <taxon>Gammaproteobacteria</taxon>
        <taxon>Lysobacterales</taxon>
        <taxon>Lysobacteraceae</taxon>
        <taxon>Xanthomonas</taxon>
        <taxon>Xanthomonas translucens group</taxon>
        <taxon>Xanthomonas graminis</taxon>
    </lineage>
</organism>
<dbReference type="AlphaFoldDB" id="A0A0K2ZM06"/>
<dbReference type="EMBL" id="CXOI01000024">
    <property type="protein sequence ID" value="CTP86648.1"/>
    <property type="molecule type" value="Genomic_DNA"/>
</dbReference>
<sequence length="230" mass="25052">MSAWVCHRMRASALGALLSGLAAQPVRAVDWPDVPVPDAASGEVVSDHMLYNGIAMRASRFSVAQSPRQVEQFYRKEWSDLVVATPAGSKTVLGHMTKSGYYITVELSGDANRTQGQIGVMEIPKKDLPAGEVGKGFGRLPDTQVAEDIVYMDTPRHVRTLSMLNRYTPLQNQQYYARHFAGQGYARDGSSSACTASSPHCVSRFTRQDDRVTVTSSRGQTGTVIVAVVE</sequence>
<evidence type="ECO:0000313" key="2">
    <source>
        <dbReference type="EMBL" id="CTP86648.1"/>
    </source>
</evidence>
<evidence type="ECO:0000313" key="3">
    <source>
        <dbReference type="Proteomes" id="UP000046187"/>
    </source>
</evidence>
<proteinExistence type="predicted"/>
<name>A0A0K2ZM06_9XANT</name>
<keyword evidence="1" id="KW-0732">Signal</keyword>